<name>A0A8F5AK60_9GENT</name>
<dbReference type="EMBL" id="MN199137">
    <property type="protein sequence ID" value="QXI84252.1"/>
    <property type="molecule type" value="Genomic_DNA"/>
</dbReference>
<keyword evidence="2" id="KW-0934">Plastid</keyword>
<protein>
    <submittedName>
        <fullName evidence="2">NADH-plastoquinone oxidoreductase subunit 4</fullName>
    </submittedName>
</protein>
<geneLocation type="chloroplast" evidence="2"/>
<evidence type="ECO:0000256" key="1">
    <source>
        <dbReference type="SAM" id="Phobius"/>
    </source>
</evidence>
<accession>A0A8F5AK60</accession>
<keyword evidence="1" id="KW-0472">Membrane</keyword>
<keyword evidence="2" id="KW-0150">Chloroplast</keyword>
<proteinExistence type="predicted"/>
<dbReference type="AlphaFoldDB" id="A0A8F5AK60"/>
<organism evidence="2">
    <name type="scientific">Gentiana cuneibarba</name>
    <dbReference type="NCBI Taxonomy" id="1892653"/>
    <lineage>
        <taxon>Eukaryota</taxon>
        <taxon>Viridiplantae</taxon>
        <taxon>Streptophyta</taxon>
        <taxon>Embryophyta</taxon>
        <taxon>Tracheophyta</taxon>
        <taxon>Spermatophyta</taxon>
        <taxon>Magnoliopsida</taxon>
        <taxon>eudicotyledons</taxon>
        <taxon>Gunneridae</taxon>
        <taxon>Pentapetalae</taxon>
        <taxon>asterids</taxon>
        <taxon>lamiids</taxon>
        <taxon>Gentianales</taxon>
        <taxon>Gentianaceae</taxon>
        <taxon>Gentianeae</taxon>
        <taxon>Gentianinae</taxon>
        <taxon>Gentiana</taxon>
    </lineage>
</organism>
<evidence type="ECO:0000313" key="2">
    <source>
        <dbReference type="EMBL" id="QXI84252.1"/>
    </source>
</evidence>
<gene>
    <name evidence="2" type="primary">ndhD</name>
</gene>
<reference evidence="2" key="1">
    <citation type="journal article" date="2021" name="Ecol. Evol.">
        <title>Lineage-specific plastid degradation in subtribe Gentianinae (Gentianaceae).</title>
        <authorList>
            <person name="Fu P.C."/>
            <person name="Sun S.S."/>
            <person name="Twyford A.D."/>
            <person name="Li B.B."/>
            <person name="Zhou R.Q."/>
            <person name="Chen S.L."/>
            <person name="Gao Q.B."/>
            <person name="Favre A."/>
        </authorList>
    </citation>
    <scope>NUCLEOTIDE SEQUENCE</scope>
</reference>
<sequence length="54" mass="6099">MGLNRALLQIISHGFFGAALFFLSGTTYDRICRVYLDEISAIATPLPRVFMMFI</sequence>
<feature type="transmembrane region" description="Helical" evidence="1">
    <location>
        <begin position="6"/>
        <end position="23"/>
    </location>
</feature>
<keyword evidence="1" id="KW-0812">Transmembrane</keyword>
<keyword evidence="1" id="KW-1133">Transmembrane helix</keyword>